<evidence type="ECO:0000256" key="1">
    <source>
        <dbReference type="ARBA" id="ARBA00005964"/>
    </source>
</evidence>
<name>A0A8W8NPG4_MAGGI</name>
<protein>
    <recommendedName>
        <fullName evidence="4">Carboxylesterase type B domain-containing protein</fullName>
    </recommendedName>
</protein>
<feature type="domain" description="Carboxylesterase type B" evidence="4">
    <location>
        <begin position="25"/>
        <end position="526"/>
    </location>
</feature>
<keyword evidence="3" id="KW-0732">Signal</keyword>
<feature type="domain" description="Carboxylesterase type B" evidence="4">
    <location>
        <begin position="1620"/>
        <end position="2144"/>
    </location>
</feature>
<proteinExistence type="inferred from homology"/>
<dbReference type="Pfam" id="PF00135">
    <property type="entry name" value="COesterase"/>
    <property type="match status" value="4"/>
</dbReference>
<dbReference type="GO" id="GO:0016787">
    <property type="term" value="F:hydrolase activity"/>
    <property type="evidence" value="ECO:0007669"/>
    <property type="project" value="UniProtKB-KW"/>
</dbReference>
<dbReference type="PROSITE" id="PS00122">
    <property type="entry name" value="CARBOXYLESTERASE_B_1"/>
    <property type="match status" value="4"/>
</dbReference>
<feature type="signal peptide" evidence="3">
    <location>
        <begin position="1"/>
        <end position="22"/>
    </location>
</feature>
<dbReference type="InterPro" id="IPR002049">
    <property type="entry name" value="LE_dom"/>
</dbReference>
<feature type="domain" description="Carboxylesterase type B" evidence="4">
    <location>
        <begin position="1081"/>
        <end position="1604"/>
    </location>
</feature>
<dbReference type="Gene3D" id="3.40.50.1820">
    <property type="entry name" value="alpha/beta hydrolase"/>
    <property type="match status" value="4"/>
</dbReference>
<dbReference type="EnsemblMetazoa" id="G6747.1">
    <property type="protein sequence ID" value="G6747.1:cds"/>
    <property type="gene ID" value="G6747"/>
</dbReference>
<keyword evidence="6" id="KW-1185">Reference proteome</keyword>
<evidence type="ECO:0000313" key="6">
    <source>
        <dbReference type="Proteomes" id="UP000005408"/>
    </source>
</evidence>
<keyword evidence="2" id="KW-0378">Hydrolase</keyword>
<dbReference type="PANTHER" id="PTHR43903">
    <property type="entry name" value="NEUROLIGIN"/>
    <property type="match status" value="1"/>
</dbReference>
<dbReference type="InterPro" id="IPR029058">
    <property type="entry name" value="AB_hydrolase_fold"/>
</dbReference>
<dbReference type="InterPro" id="IPR019826">
    <property type="entry name" value="Carboxylesterase_B_AS"/>
</dbReference>
<feature type="domain" description="Carboxylesterase type B" evidence="4">
    <location>
        <begin position="545"/>
        <end position="1054"/>
    </location>
</feature>
<evidence type="ECO:0000256" key="3">
    <source>
        <dbReference type="SAM" id="SignalP"/>
    </source>
</evidence>
<evidence type="ECO:0000259" key="4">
    <source>
        <dbReference type="Pfam" id="PF00135"/>
    </source>
</evidence>
<sequence length="2376" mass="264756">MSLLTVFIAAGTLFAPLILCNGEDVHIETRLGPMVGIKKNDAMVSVFYNIPFAKPPLGSLRFAKPVPYGNWTGTLNATTPGKRCMQVAFFESFEMSEDCLQLNIYVPNSVNISSTVQTPVMVFIHGGGFTGGGADLYDSSELSRQGGVIIVTIQYRLGIFGFFSLGNEEASGNYGLWDQMLALKWVNQNIGSFGGNAGAVTVFGQSAGGVSSLFLSLIPENKNVFHRVIVQSGNLLVSNSTQASYDIGELLGCSNNIGTSTFVACLRNKDPNTILTTSSTYRFTGAGLPFTPNVDGELLKKTPESLLNDFSSEEYKFFSSLDFMTGTVKTDGNIFLVSLSESIQNALGINLTAGVSTEEFCNTLVPAILNVPYKNNTLVSKRLCEEYRVQNNVSEQSRQMLQFVTDYTFAYPAFGGLRAHSSQNLASNTYQYVFELEAERSRLLQRPPVWYIGPGHGDEMFYLFPNIHLTDVQKNVSASIIKYWTNFAKSGNPNHPELPHWPSYNHADQAYLNFGEVIEPGMTYKMKRMKLWDEEIPQILEQSYPIVNTQSGPIKGINKQMGEEPNKGSVSAFYNIPYAAPPIGELRFSKPKPFGNWSGTRDATQYGPECMQAELTPFPKSEDCLQLNVFVPGVPSPSSKKTVMVWIHGGGYIAGSSLIYDGSNIAHQGDVIVVTINYRLGIFGFLSLNDPVGKGNYGLWDQILALQWVQRNIAAFGGDPSSVTIFGESAGGFSVSLLSLIPSNRGLFHRVISQSGVAASRWAFGSSEPATRSVGDMLGCSRQLSSQLYIECLRKVNASSLNDYTIAYLQRDPSTIRQLLEFTPYIDDELFHHMPSKILSNSSLLEHEFLRSLDLISGTVRTEGSLLAGVINQPAVQEKFNINITAGISTEFMCDNFTKTLVSEFFDGNNRVKDLICEKYTVQNNMTEQGRRMLDIFTDFVFVAPSFIQLQSHSLQNVRSKSFQYVLERKKVTLDGTLSYYPPWYDPPGHAEDLYYLFPQSIGLTSPVDLQYSKVMMSYWTNFAKYGNPNHPALPHWPSYNHADQAYLNFGEVIEPGMKYKMNSIIIWDEEIPQISEQSYPIVYTQSGPIKGINKQMGEEPNKGSVSVFYNIPYAAPPIGELRFSKPKPFGNWSGTRDATHNGPECMQAEVSTFPKSEDCLQLNVFVPGVPSPSSKKSVMVWIHGGGFLVGSSLIYDGSNIAHQGDVIVVTINYRLGIFGFLSLNDPIGKGNYGLWDQILALQWVQRNIAAFGGDPSSITIFGESAGGFSVSLLSLIPSNRGLFHRVISQSGVAASRWAFGSSEPATRSVGDMLGCSRQLSSQLYIECLRKVNASSLNDYTIAYLQRDPSTIRQLLEFTPYIDGELFHHTPLKILSNSSLPEHEFLMSLDLISGTVRTEGSELAGIISQPVVQEKFNINITAGITTEFMCDNFTETLVSDFFDGNNRVKDLICEKYTVRNNMTEQGRRMLDIFTDFLFVAPSFIQLQSHSLQNVRSKSFQYVLERQRVTFDWTLSYYPPWYRPPGHTDDLYYLFPQSFGLTSPVDLQYSKVMMSYWTNFAKYGDPNDPSLPFWPTYDASKQAHLMFGDNITAGMKYEKDRVKTWVDDIPRAMMDAGYSDVEVQTPLGNIRGMKRAVPHTSPSEKVYVFYGIPFAKPPVGELRFAKPQPYGKFNDTFDATKMGSACLQPPVFPDIKHYSEDCLQLNVYVPNNISTSNKKSVMVWIHGGGYALGSAIQTDGSILATKGDVIVVTVNYRLGVFGFFSLNNDASRGNYGIWDQILALKWVKNNIMSFGGNPDSITIFGESAGGFSVSLLSLIPQNQGFFHRVIAQSGTALSPLAFGDSRPATIEIANLLQCNYNDSDNFIECMRNKTVEEISNNYLAFVSRNTKRLAPVVDFMPNVDNELFNQTPTEIIRNMSSKEFQFFASLDLMSGVMRQEGSVLFEILNAEIQKKYNFDLAAGIPTVFVCNYFIPAFLDYIHIPGNQQLIKSSACDKYRDTRSEAKQATYAFDFAADLIFTIPLVKVLDVHSTNNVQARTFQYLVTEEYPYSYYTLPGWYEGPSHADDVGFIFQFFIPPTDNIKNYLAVSDKMIAFWSNFAKKGDPNDNSLERWPVYNNQTRGYIILDSGTKSDMKYADSRVRFWLEELPDRLAYKPTTTPINPYVKDGAAMLVGDSDSTFKQPGQITKMECRPLVWASVCLVSVFVLCESRTHYTTKKCLESVRYSALETYRTLVECPYYVRRCRTNWMGQRVCTTERRIGLCSKILTRTVFKNKDVPACCTGYTETADGRCAQDCHDDKYGFQCQKSCACPTNANPSCDVTDGSCTCYPGWQGSDCNIVCPSGTFGQDCKNTCSCADNESCDSADGNCVSVVPLK</sequence>
<evidence type="ECO:0000256" key="2">
    <source>
        <dbReference type="ARBA" id="ARBA00022801"/>
    </source>
</evidence>
<reference evidence="5" key="1">
    <citation type="submission" date="2022-08" db="UniProtKB">
        <authorList>
            <consortium name="EnsemblMetazoa"/>
        </authorList>
    </citation>
    <scope>IDENTIFICATION</scope>
    <source>
        <strain evidence="5">05x7-T-G4-1.051#20</strain>
    </source>
</reference>
<dbReference type="FunFam" id="3.40.50.1820:FF:000127">
    <property type="entry name" value="Thyroglobulin"/>
    <property type="match status" value="3"/>
</dbReference>
<dbReference type="CDD" id="cd00055">
    <property type="entry name" value="EGF_Lam"/>
    <property type="match status" value="1"/>
</dbReference>
<dbReference type="InterPro" id="IPR051093">
    <property type="entry name" value="Neuroligin/BSAL"/>
</dbReference>
<dbReference type="Proteomes" id="UP000005408">
    <property type="component" value="Unassembled WGS sequence"/>
</dbReference>
<dbReference type="SUPFAM" id="SSF53474">
    <property type="entry name" value="alpha/beta-Hydrolases"/>
    <property type="match status" value="4"/>
</dbReference>
<dbReference type="Gene3D" id="2.170.300.10">
    <property type="entry name" value="Tie2 ligand-binding domain superfamily"/>
    <property type="match status" value="1"/>
</dbReference>
<accession>A0A8W8NPG4</accession>
<feature type="chain" id="PRO_5036457841" description="Carboxylesterase type B domain-containing protein" evidence="3">
    <location>
        <begin position="23"/>
        <end position="2376"/>
    </location>
</feature>
<evidence type="ECO:0000313" key="5">
    <source>
        <dbReference type="EnsemblMetazoa" id="G6747.1:cds"/>
    </source>
</evidence>
<organism evidence="5 6">
    <name type="scientific">Magallana gigas</name>
    <name type="common">Pacific oyster</name>
    <name type="synonym">Crassostrea gigas</name>
    <dbReference type="NCBI Taxonomy" id="29159"/>
    <lineage>
        <taxon>Eukaryota</taxon>
        <taxon>Metazoa</taxon>
        <taxon>Spiralia</taxon>
        <taxon>Lophotrochozoa</taxon>
        <taxon>Mollusca</taxon>
        <taxon>Bivalvia</taxon>
        <taxon>Autobranchia</taxon>
        <taxon>Pteriomorphia</taxon>
        <taxon>Ostreida</taxon>
        <taxon>Ostreoidea</taxon>
        <taxon>Ostreidae</taxon>
        <taxon>Magallana</taxon>
    </lineage>
</organism>
<dbReference type="InterPro" id="IPR002018">
    <property type="entry name" value="CarbesteraseB"/>
</dbReference>
<comment type="similarity">
    <text evidence="1">Belongs to the type-B carboxylesterase/lipase family.</text>
</comment>